<evidence type="ECO:0000313" key="9">
    <source>
        <dbReference type="EMBL" id="NGO46418.1"/>
    </source>
</evidence>
<evidence type="ECO:0000313" key="10">
    <source>
        <dbReference type="Proteomes" id="UP001518140"/>
    </source>
</evidence>
<feature type="compositionally biased region" description="Basic residues" evidence="6">
    <location>
        <begin position="232"/>
        <end position="250"/>
    </location>
</feature>
<keyword evidence="3" id="KW-0815">Transposition</keyword>
<dbReference type="InterPro" id="IPR051399">
    <property type="entry name" value="RNA-guided_DNA_endo/Transpos"/>
</dbReference>
<feature type="region of interest" description="Disordered" evidence="6">
    <location>
        <begin position="203"/>
        <end position="252"/>
    </location>
</feature>
<proteinExistence type="inferred from homology"/>
<dbReference type="Pfam" id="PF07282">
    <property type="entry name" value="Cas12f1-like_TNB"/>
    <property type="match status" value="1"/>
</dbReference>
<dbReference type="InterPro" id="IPR001959">
    <property type="entry name" value="Transposase"/>
</dbReference>
<organism evidence="9 10">
    <name type="scientific">Streptomyces ureilyticus</name>
    <dbReference type="NCBI Taxonomy" id="1775131"/>
    <lineage>
        <taxon>Bacteria</taxon>
        <taxon>Bacillati</taxon>
        <taxon>Actinomycetota</taxon>
        <taxon>Actinomycetes</taxon>
        <taxon>Kitasatosporales</taxon>
        <taxon>Streptomycetaceae</taxon>
        <taxon>Streptomyces</taxon>
    </lineage>
</organism>
<evidence type="ECO:0000259" key="7">
    <source>
        <dbReference type="Pfam" id="PF01385"/>
    </source>
</evidence>
<evidence type="ECO:0000256" key="2">
    <source>
        <dbReference type="ARBA" id="ARBA00011044"/>
    </source>
</evidence>
<dbReference type="PANTHER" id="PTHR30405:SF11">
    <property type="entry name" value="RNA-GUIDED DNA ENDONUCLEASE RV2885C-RELATED"/>
    <property type="match status" value="1"/>
</dbReference>
<dbReference type="Proteomes" id="UP001518140">
    <property type="component" value="Unassembled WGS sequence"/>
</dbReference>
<dbReference type="NCBIfam" id="NF040570">
    <property type="entry name" value="guided_TnpB"/>
    <property type="match status" value="1"/>
</dbReference>
<comment type="similarity">
    <text evidence="2">In the N-terminal section; belongs to the transposase 2 family.</text>
</comment>
<dbReference type="PANTHER" id="PTHR30405">
    <property type="entry name" value="TRANSPOSASE"/>
    <property type="match status" value="1"/>
</dbReference>
<dbReference type="EMBL" id="JAAKZX010000127">
    <property type="protein sequence ID" value="NGO46418.1"/>
    <property type="molecule type" value="Genomic_DNA"/>
</dbReference>
<comment type="caution">
    <text evidence="9">The sequence shown here is derived from an EMBL/GenBank/DDBJ whole genome shotgun (WGS) entry which is preliminary data.</text>
</comment>
<reference evidence="9 10" key="1">
    <citation type="submission" date="2020-02" db="EMBL/GenBank/DDBJ databases">
        <title>Whole-genome analyses of novel actinobacteria.</title>
        <authorList>
            <person name="Sahin N."/>
            <person name="Tokatli A."/>
        </authorList>
    </citation>
    <scope>NUCLEOTIDE SEQUENCE [LARGE SCALE GENOMIC DNA]</scope>
    <source>
        <strain evidence="9 10">YC419</strain>
    </source>
</reference>
<comment type="similarity">
    <text evidence="1">In the C-terminal section; belongs to the transposase 35 family.</text>
</comment>
<evidence type="ECO:0000256" key="5">
    <source>
        <dbReference type="ARBA" id="ARBA00023172"/>
    </source>
</evidence>
<feature type="domain" description="Cas12f1-like TNB" evidence="8">
    <location>
        <begin position="301"/>
        <end position="367"/>
    </location>
</feature>
<evidence type="ECO:0000256" key="4">
    <source>
        <dbReference type="ARBA" id="ARBA00023125"/>
    </source>
</evidence>
<keyword evidence="10" id="KW-1185">Reference proteome</keyword>
<dbReference type="Pfam" id="PF01385">
    <property type="entry name" value="OrfB_IS605"/>
    <property type="match status" value="1"/>
</dbReference>
<name>A0ABX0E1K4_9ACTN</name>
<keyword evidence="5" id="KW-0233">DNA recombination</keyword>
<feature type="domain" description="Probable transposase IS891/IS1136/IS1341" evidence="7">
    <location>
        <begin position="178"/>
        <end position="270"/>
    </location>
</feature>
<feature type="compositionally biased region" description="Basic and acidic residues" evidence="6">
    <location>
        <begin position="217"/>
        <end position="231"/>
    </location>
</feature>
<gene>
    <name evidence="9" type="primary">tnpB</name>
    <name evidence="9" type="ORF">G6048_31265</name>
</gene>
<protein>
    <submittedName>
        <fullName evidence="9">IS200/IS605 family element transposase accessory protein TnpB</fullName>
    </submittedName>
</protein>
<dbReference type="InterPro" id="IPR010095">
    <property type="entry name" value="Cas12f1-like_TNB"/>
</dbReference>
<accession>A0ABX0E1K4</accession>
<sequence length="390" mass="43926">MKLVIRVKLLPTPQQASALQATLHACNEAANHASRCAFTTGIKRNRELRTQIYAQLKDRWGLGAQAAQHVIKKTCDAYAALAGGLKAGTFGRPGSKRRAKATGKPITFRPDAAQPYDDRMLSWQTEQRTISIWTVQGRMKRIPYTGQEDQLVLLARRRQGESDLIQQNGHWYLLATIDLPEPPENPAPQGFIGVDLGIENIATTSTGKRHSGRQTNRTRENDRRLRRDLAKKNTRSAKRRAKRNAGKQARRTRDINHKISKHIVAEAQRTGRGIALEDLSGIRERARLKKPQRVTLNSWAFGQLGSFIAYKARKAGVPVVYVNPAYTSQECSQCHHIDKRNRPRQAVFTCRSCGFVEHADLNASHTIAQRGWWMWVRGAESQVPVLRLVA</sequence>
<dbReference type="NCBIfam" id="TIGR01766">
    <property type="entry name" value="IS200/IS605 family accessory protein TnpB-like domain"/>
    <property type="match status" value="1"/>
</dbReference>
<evidence type="ECO:0000256" key="3">
    <source>
        <dbReference type="ARBA" id="ARBA00022578"/>
    </source>
</evidence>
<evidence type="ECO:0000259" key="8">
    <source>
        <dbReference type="Pfam" id="PF07282"/>
    </source>
</evidence>
<evidence type="ECO:0000256" key="6">
    <source>
        <dbReference type="SAM" id="MobiDB-lite"/>
    </source>
</evidence>
<keyword evidence="4" id="KW-0238">DNA-binding</keyword>
<evidence type="ECO:0000256" key="1">
    <source>
        <dbReference type="ARBA" id="ARBA00008761"/>
    </source>
</evidence>